<protein>
    <submittedName>
        <fullName evidence="3">Uncharacterized protein</fullName>
    </submittedName>
</protein>
<evidence type="ECO:0000256" key="2">
    <source>
        <dbReference type="SAM" id="SignalP"/>
    </source>
</evidence>
<keyword evidence="1" id="KW-0812">Transmembrane</keyword>
<proteinExistence type="predicted"/>
<keyword evidence="4" id="KW-1185">Reference proteome</keyword>
<feature type="chain" id="PRO_5043740327" evidence="2">
    <location>
        <begin position="23"/>
        <end position="90"/>
    </location>
</feature>
<keyword evidence="1" id="KW-1133">Transmembrane helix</keyword>
<name>A0AAV0PAI6_9ROSI</name>
<comment type="caution">
    <text evidence="3">The sequence shown here is derived from an EMBL/GenBank/DDBJ whole genome shotgun (WGS) entry which is preliminary data.</text>
</comment>
<evidence type="ECO:0000256" key="1">
    <source>
        <dbReference type="SAM" id="Phobius"/>
    </source>
</evidence>
<dbReference type="EMBL" id="CAMGYJ010000008">
    <property type="protein sequence ID" value="CAI0468029.1"/>
    <property type="molecule type" value="Genomic_DNA"/>
</dbReference>
<evidence type="ECO:0000313" key="4">
    <source>
        <dbReference type="Proteomes" id="UP001154282"/>
    </source>
</evidence>
<feature type="transmembrane region" description="Helical" evidence="1">
    <location>
        <begin position="59"/>
        <end position="76"/>
    </location>
</feature>
<evidence type="ECO:0000313" key="3">
    <source>
        <dbReference type="EMBL" id="CAI0468029.1"/>
    </source>
</evidence>
<dbReference type="PANTHER" id="PTHR34558">
    <property type="entry name" value="EXPRESSED PROTEIN"/>
    <property type="match status" value="1"/>
</dbReference>
<sequence>MGSFHFHTACLVSAHLFVIGLAHPSSPASSPSPSLLPRVPVIRRVAGHHRDRSFVGGDVILGGFLMAIVAVIFCYIRATRKKNQMLVTQP</sequence>
<accession>A0AAV0PAI6</accession>
<dbReference type="Proteomes" id="UP001154282">
    <property type="component" value="Unassembled WGS sequence"/>
</dbReference>
<reference evidence="3" key="1">
    <citation type="submission" date="2022-08" db="EMBL/GenBank/DDBJ databases">
        <authorList>
            <person name="Gutierrez-Valencia J."/>
        </authorList>
    </citation>
    <scope>NUCLEOTIDE SEQUENCE</scope>
</reference>
<dbReference type="PANTHER" id="PTHR34558:SF16">
    <property type="match status" value="1"/>
</dbReference>
<organism evidence="3 4">
    <name type="scientific">Linum tenue</name>
    <dbReference type="NCBI Taxonomy" id="586396"/>
    <lineage>
        <taxon>Eukaryota</taxon>
        <taxon>Viridiplantae</taxon>
        <taxon>Streptophyta</taxon>
        <taxon>Embryophyta</taxon>
        <taxon>Tracheophyta</taxon>
        <taxon>Spermatophyta</taxon>
        <taxon>Magnoliopsida</taxon>
        <taxon>eudicotyledons</taxon>
        <taxon>Gunneridae</taxon>
        <taxon>Pentapetalae</taxon>
        <taxon>rosids</taxon>
        <taxon>fabids</taxon>
        <taxon>Malpighiales</taxon>
        <taxon>Linaceae</taxon>
        <taxon>Linum</taxon>
    </lineage>
</organism>
<keyword evidence="2" id="KW-0732">Signal</keyword>
<dbReference type="AlphaFoldDB" id="A0AAV0PAI6"/>
<keyword evidence="1" id="KW-0472">Membrane</keyword>
<feature type="signal peptide" evidence="2">
    <location>
        <begin position="1"/>
        <end position="22"/>
    </location>
</feature>
<gene>
    <name evidence="3" type="ORF">LITE_LOCUS37653</name>
</gene>